<keyword evidence="6 8" id="KW-0722">Serine protease inhibitor</keyword>
<name>A0A3B0B5P8_9ACTN</name>
<dbReference type="AlphaFoldDB" id="A0A3B0B5P8"/>
<keyword evidence="9" id="KW-0732">Signal</keyword>
<dbReference type="RefSeq" id="WP_120757227.1">
    <property type="nucleotide sequence ID" value="NZ_JBIBGF010000012.1"/>
</dbReference>
<feature type="chain" id="PRO_5017311163" evidence="9">
    <location>
        <begin position="28"/>
        <end position="142"/>
    </location>
</feature>
<dbReference type="Pfam" id="PF00720">
    <property type="entry name" value="SSI"/>
    <property type="match status" value="1"/>
</dbReference>
<dbReference type="GO" id="GO:0004867">
    <property type="term" value="F:serine-type endopeptidase inhibitor activity"/>
    <property type="evidence" value="ECO:0007669"/>
    <property type="project" value="UniProtKB-KW"/>
</dbReference>
<evidence type="ECO:0000256" key="2">
    <source>
        <dbReference type="ARBA" id="ARBA00010472"/>
    </source>
</evidence>
<reference evidence="11 12" key="1">
    <citation type="journal article" date="2015" name="Antonie Van Leeuwenhoek">
        <title>Streptomyces klenkii sp. nov., isolated from deep marine sediment.</title>
        <authorList>
            <person name="Veyisoglu A."/>
            <person name="Sahin N."/>
        </authorList>
    </citation>
    <scope>NUCLEOTIDE SEQUENCE [LARGE SCALE GENOMIC DNA]</scope>
    <source>
        <strain evidence="11 12">KCTC 29202</strain>
    </source>
</reference>
<dbReference type="EMBL" id="RBAM01000009">
    <property type="protein sequence ID" value="RKN69743.1"/>
    <property type="molecule type" value="Genomic_DNA"/>
</dbReference>
<feature type="domain" description="Subtilisin inhibitor" evidence="10">
    <location>
        <begin position="50"/>
        <end position="128"/>
    </location>
</feature>
<dbReference type="InterPro" id="IPR036819">
    <property type="entry name" value="Subtilisin_inhibitor-like_sf"/>
</dbReference>
<evidence type="ECO:0000259" key="10">
    <source>
        <dbReference type="Pfam" id="PF00720"/>
    </source>
</evidence>
<keyword evidence="7" id="KW-1015">Disulfide bond</keyword>
<dbReference type="InterPro" id="IPR000691">
    <property type="entry name" value="Prot_inh_I16_SSI"/>
</dbReference>
<keyword evidence="4" id="KW-0964">Secreted</keyword>
<feature type="signal peptide" evidence="9">
    <location>
        <begin position="1"/>
        <end position="27"/>
    </location>
</feature>
<dbReference type="InterPro" id="IPR023549">
    <property type="entry name" value="Subtilisin_inhibitor"/>
</dbReference>
<keyword evidence="5 8" id="KW-0646">Protease inhibitor</keyword>
<evidence type="ECO:0000256" key="6">
    <source>
        <dbReference type="ARBA" id="ARBA00022900"/>
    </source>
</evidence>
<sequence length="142" mass="14770">MSLPRTAVAAAAASAALLLLAAPQAAADGKPGRQGKHGRADGTDGRFFLSVSGGQNTWIRGVQLSCPDADGHHPHAAEACTTLNKAKGDPGRVTGAEHRCTRQYDPVTATAEGEWNGRPVVWHKTFPNACALDGATGPVFRF</sequence>
<evidence type="ECO:0000256" key="9">
    <source>
        <dbReference type="SAM" id="SignalP"/>
    </source>
</evidence>
<protein>
    <submittedName>
        <fullName evidence="11">Protease inhibitor</fullName>
    </submittedName>
</protein>
<accession>A0A3B0B5P8</accession>
<evidence type="ECO:0000256" key="1">
    <source>
        <dbReference type="ARBA" id="ARBA00004613"/>
    </source>
</evidence>
<dbReference type="PRINTS" id="PR00294">
    <property type="entry name" value="SSBTLNINHBTR"/>
</dbReference>
<evidence type="ECO:0000256" key="8">
    <source>
        <dbReference type="RuleBase" id="RU003471"/>
    </source>
</evidence>
<proteinExistence type="inferred from homology"/>
<gene>
    <name evidence="11" type="ORF">D7231_21985</name>
</gene>
<comment type="subcellular location">
    <subcellularLocation>
        <location evidence="1">Secreted</location>
    </subcellularLocation>
</comment>
<evidence type="ECO:0000256" key="7">
    <source>
        <dbReference type="ARBA" id="ARBA00023157"/>
    </source>
</evidence>
<dbReference type="SUPFAM" id="SSF55399">
    <property type="entry name" value="Subtilisin inhibitor"/>
    <property type="match status" value="1"/>
</dbReference>
<dbReference type="GO" id="GO:0005576">
    <property type="term" value="C:extracellular region"/>
    <property type="evidence" value="ECO:0007669"/>
    <property type="project" value="UniProtKB-SubCell"/>
</dbReference>
<evidence type="ECO:0000256" key="5">
    <source>
        <dbReference type="ARBA" id="ARBA00022690"/>
    </source>
</evidence>
<comment type="subunit">
    <text evidence="3">Homodimer.</text>
</comment>
<dbReference type="Proteomes" id="UP000270343">
    <property type="component" value="Unassembled WGS sequence"/>
</dbReference>
<comment type="caution">
    <text evidence="11">The sequence shown here is derived from an EMBL/GenBank/DDBJ whole genome shotgun (WGS) entry which is preliminary data.</text>
</comment>
<evidence type="ECO:0000313" key="12">
    <source>
        <dbReference type="Proteomes" id="UP000270343"/>
    </source>
</evidence>
<dbReference type="Gene3D" id="3.30.350.10">
    <property type="entry name" value="Subtilisin inhibitor-like"/>
    <property type="match status" value="1"/>
</dbReference>
<evidence type="ECO:0000256" key="3">
    <source>
        <dbReference type="ARBA" id="ARBA00011738"/>
    </source>
</evidence>
<keyword evidence="12" id="KW-1185">Reference proteome</keyword>
<comment type="similarity">
    <text evidence="2 8">Belongs to the protease inhibitor I16 (SSI) family.</text>
</comment>
<organism evidence="11 12">
    <name type="scientific">Streptomyces klenkii</name>
    <dbReference type="NCBI Taxonomy" id="1420899"/>
    <lineage>
        <taxon>Bacteria</taxon>
        <taxon>Bacillati</taxon>
        <taxon>Actinomycetota</taxon>
        <taxon>Actinomycetes</taxon>
        <taxon>Kitasatosporales</taxon>
        <taxon>Streptomycetaceae</taxon>
        <taxon>Streptomyces</taxon>
    </lineage>
</organism>
<evidence type="ECO:0000256" key="4">
    <source>
        <dbReference type="ARBA" id="ARBA00022525"/>
    </source>
</evidence>
<evidence type="ECO:0000313" key="11">
    <source>
        <dbReference type="EMBL" id="RKN69743.1"/>
    </source>
</evidence>
<dbReference type="OrthoDB" id="4567948at2"/>